<dbReference type="AlphaFoldDB" id="A0A914RMW8"/>
<sequence length="59" mass="6705">MYLITTLPPSQTEQPLINRVLPKELILRSAARFIRSLLYAYIRAVQAKFFVPLKSGSLA</sequence>
<organism evidence="1 2">
    <name type="scientific">Parascaris equorum</name>
    <name type="common">Equine roundworm</name>
    <dbReference type="NCBI Taxonomy" id="6256"/>
    <lineage>
        <taxon>Eukaryota</taxon>
        <taxon>Metazoa</taxon>
        <taxon>Ecdysozoa</taxon>
        <taxon>Nematoda</taxon>
        <taxon>Chromadorea</taxon>
        <taxon>Rhabditida</taxon>
        <taxon>Spirurina</taxon>
        <taxon>Ascaridomorpha</taxon>
        <taxon>Ascaridoidea</taxon>
        <taxon>Ascarididae</taxon>
        <taxon>Parascaris</taxon>
    </lineage>
</organism>
<name>A0A914RMW8_PAREQ</name>
<evidence type="ECO:0000313" key="1">
    <source>
        <dbReference type="Proteomes" id="UP000887564"/>
    </source>
</evidence>
<reference evidence="2" key="1">
    <citation type="submission" date="2022-11" db="UniProtKB">
        <authorList>
            <consortium name="WormBaseParasite"/>
        </authorList>
    </citation>
    <scope>IDENTIFICATION</scope>
</reference>
<evidence type="ECO:0000313" key="2">
    <source>
        <dbReference type="WBParaSite" id="PEQ_0000774201-mRNA-1"/>
    </source>
</evidence>
<keyword evidence="1" id="KW-1185">Reference proteome</keyword>
<dbReference type="WBParaSite" id="PEQ_0000774201-mRNA-1">
    <property type="protein sequence ID" value="PEQ_0000774201-mRNA-1"/>
    <property type="gene ID" value="PEQ_0000774201"/>
</dbReference>
<protein>
    <submittedName>
        <fullName evidence="2">Uncharacterized protein</fullName>
    </submittedName>
</protein>
<dbReference type="Proteomes" id="UP000887564">
    <property type="component" value="Unplaced"/>
</dbReference>
<accession>A0A914RMW8</accession>
<proteinExistence type="predicted"/>